<comment type="caution">
    <text evidence="2">The sequence shown here is derived from an EMBL/GenBank/DDBJ whole genome shotgun (WGS) entry which is preliminary data.</text>
</comment>
<dbReference type="AlphaFoldDB" id="A0A8X7WGY2"/>
<accession>A0A8X7WGY2</accession>
<dbReference type="EMBL" id="JAAMPC010000002">
    <property type="protein sequence ID" value="KAG2328590.1"/>
    <property type="molecule type" value="Genomic_DNA"/>
</dbReference>
<gene>
    <name evidence="2" type="ORF">Bca52824_011318</name>
</gene>
<keyword evidence="3" id="KW-1185">Reference proteome</keyword>
<dbReference type="OrthoDB" id="1105271at2759"/>
<protein>
    <submittedName>
        <fullName evidence="2">Uncharacterized protein</fullName>
    </submittedName>
</protein>
<reference evidence="2 3" key="1">
    <citation type="submission" date="2020-02" db="EMBL/GenBank/DDBJ databases">
        <authorList>
            <person name="Ma Q."/>
            <person name="Huang Y."/>
            <person name="Song X."/>
            <person name="Pei D."/>
        </authorList>
    </citation>
    <scope>NUCLEOTIDE SEQUENCE [LARGE SCALE GENOMIC DNA]</scope>
    <source>
        <strain evidence="2">Sxm20200214</strain>
        <tissue evidence="2">Leaf</tissue>
    </source>
</reference>
<dbReference type="Proteomes" id="UP000886595">
    <property type="component" value="Unassembled WGS sequence"/>
</dbReference>
<name>A0A8X7WGY2_BRACI</name>
<organism evidence="2 3">
    <name type="scientific">Brassica carinata</name>
    <name type="common">Ethiopian mustard</name>
    <name type="synonym">Abyssinian cabbage</name>
    <dbReference type="NCBI Taxonomy" id="52824"/>
    <lineage>
        <taxon>Eukaryota</taxon>
        <taxon>Viridiplantae</taxon>
        <taxon>Streptophyta</taxon>
        <taxon>Embryophyta</taxon>
        <taxon>Tracheophyta</taxon>
        <taxon>Spermatophyta</taxon>
        <taxon>Magnoliopsida</taxon>
        <taxon>eudicotyledons</taxon>
        <taxon>Gunneridae</taxon>
        <taxon>Pentapetalae</taxon>
        <taxon>rosids</taxon>
        <taxon>malvids</taxon>
        <taxon>Brassicales</taxon>
        <taxon>Brassicaceae</taxon>
        <taxon>Brassiceae</taxon>
        <taxon>Brassica</taxon>
    </lineage>
</organism>
<evidence type="ECO:0000313" key="2">
    <source>
        <dbReference type="EMBL" id="KAG2328590.1"/>
    </source>
</evidence>
<sequence length="85" mass="8984">MKFRNQPNDARANISGDVGEPSTPTINRNGPGTGDIKALASSSYSTMRTNQDEAIKRSDIAALIKILKDNSGNTLGFSLNASAMV</sequence>
<evidence type="ECO:0000313" key="3">
    <source>
        <dbReference type="Proteomes" id="UP000886595"/>
    </source>
</evidence>
<feature type="region of interest" description="Disordered" evidence="1">
    <location>
        <begin position="1"/>
        <end position="35"/>
    </location>
</feature>
<proteinExistence type="predicted"/>
<evidence type="ECO:0000256" key="1">
    <source>
        <dbReference type="SAM" id="MobiDB-lite"/>
    </source>
</evidence>